<sequence length="368" mass="39075">MMLQFVRVVTALLAIASYHSVLGFQVAPGSPCETICDVPTSPEATGNSSQIVCGDESIRSTAAGARMKACFTCLESSTHVNASETDQQWLLYNLRVTLGTCLFEVPPAEGEAEQTCAPDTKCSPLQKALFAHESEEDNGGYKYCDASDDGFSSSSLSTCTSCLESNKNEMYLLNFLNVVTAACVYKPKPGSLIVRSSLFSADGVDIVVPGGIEDEDQETEAPVAPAIESTGEAGLTQTQKIAIIASVAGTGALAAILFLVYFTRRRLSAPDATPRLQQQMPPPTNPYPIMTEALPQKPDEGASPSSYSTVSSFQSAWTVDPKFCSTATLSWTDVSGMNTTSSVPVHPAYVANIPGRKSNISDRSGNFV</sequence>
<accession>A0A2N3NKZ7</accession>
<dbReference type="Proteomes" id="UP000233524">
    <property type="component" value="Unassembled WGS sequence"/>
</dbReference>
<evidence type="ECO:0008006" key="6">
    <source>
        <dbReference type="Google" id="ProtNLM"/>
    </source>
</evidence>
<comment type="caution">
    <text evidence="4">The sequence shown here is derived from an EMBL/GenBank/DDBJ whole genome shotgun (WGS) entry which is preliminary data.</text>
</comment>
<keyword evidence="3" id="KW-0732">Signal</keyword>
<dbReference type="AlphaFoldDB" id="A0A2N3NKZ7"/>
<dbReference type="OrthoDB" id="5239590at2759"/>
<evidence type="ECO:0000313" key="4">
    <source>
        <dbReference type="EMBL" id="PKS13042.1"/>
    </source>
</evidence>
<keyword evidence="2" id="KW-0472">Membrane</keyword>
<protein>
    <recommendedName>
        <fullName evidence="6">LPXTG-domain-containing protein</fullName>
    </recommendedName>
</protein>
<dbReference type="VEuPathDB" id="FungiDB:jhhlp_000383"/>
<evidence type="ECO:0000313" key="5">
    <source>
        <dbReference type="Proteomes" id="UP000233524"/>
    </source>
</evidence>
<keyword evidence="5" id="KW-1185">Reference proteome</keyword>
<gene>
    <name evidence="4" type="ORF">jhhlp_000383</name>
</gene>
<keyword evidence="2" id="KW-1133">Transmembrane helix</keyword>
<evidence type="ECO:0000256" key="3">
    <source>
        <dbReference type="SAM" id="SignalP"/>
    </source>
</evidence>
<proteinExistence type="predicted"/>
<name>A0A2N3NKZ7_9PEZI</name>
<evidence type="ECO:0000256" key="1">
    <source>
        <dbReference type="SAM" id="MobiDB-lite"/>
    </source>
</evidence>
<feature type="transmembrane region" description="Helical" evidence="2">
    <location>
        <begin position="241"/>
        <end position="262"/>
    </location>
</feature>
<dbReference type="EMBL" id="NLAX01000002">
    <property type="protein sequence ID" value="PKS13042.1"/>
    <property type="molecule type" value="Genomic_DNA"/>
</dbReference>
<reference evidence="4 5" key="1">
    <citation type="journal article" date="2017" name="G3 (Bethesda)">
        <title>First Draft Genome Sequence of the Pathogenic Fungus Lomentospora prolificans (Formerly Scedosporium prolificans).</title>
        <authorList>
            <person name="Luo R."/>
            <person name="Zimin A."/>
            <person name="Workman R."/>
            <person name="Fan Y."/>
            <person name="Pertea G."/>
            <person name="Grossman N."/>
            <person name="Wear M.P."/>
            <person name="Jia B."/>
            <person name="Miller H."/>
            <person name="Casadevall A."/>
            <person name="Timp W."/>
            <person name="Zhang S.X."/>
            <person name="Salzberg S.L."/>
        </authorList>
    </citation>
    <scope>NUCLEOTIDE SEQUENCE [LARGE SCALE GENOMIC DNA]</scope>
    <source>
        <strain evidence="4 5">JHH-5317</strain>
    </source>
</reference>
<evidence type="ECO:0000256" key="2">
    <source>
        <dbReference type="SAM" id="Phobius"/>
    </source>
</evidence>
<feature type="region of interest" description="Disordered" evidence="1">
    <location>
        <begin position="272"/>
        <end position="307"/>
    </location>
</feature>
<dbReference type="InParanoid" id="A0A2N3NKZ7"/>
<organism evidence="4 5">
    <name type="scientific">Lomentospora prolificans</name>
    <dbReference type="NCBI Taxonomy" id="41688"/>
    <lineage>
        <taxon>Eukaryota</taxon>
        <taxon>Fungi</taxon>
        <taxon>Dikarya</taxon>
        <taxon>Ascomycota</taxon>
        <taxon>Pezizomycotina</taxon>
        <taxon>Sordariomycetes</taxon>
        <taxon>Hypocreomycetidae</taxon>
        <taxon>Microascales</taxon>
        <taxon>Microascaceae</taxon>
        <taxon>Lomentospora</taxon>
    </lineage>
</organism>
<feature type="signal peptide" evidence="3">
    <location>
        <begin position="1"/>
        <end position="23"/>
    </location>
</feature>
<keyword evidence="2" id="KW-0812">Transmembrane</keyword>
<feature type="chain" id="PRO_5014917366" description="LPXTG-domain-containing protein" evidence="3">
    <location>
        <begin position="24"/>
        <end position="368"/>
    </location>
</feature>